<keyword evidence="2" id="KW-1185">Reference proteome</keyword>
<gene>
    <name evidence="1" type="ORF">CPT_Siara_047</name>
</gene>
<evidence type="ECO:0000313" key="2">
    <source>
        <dbReference type="Proteomes" id="UP000827319"/>
    </source>
</evidence>
<proteinExistence type="predicted"/>
<evidence type="ECO:0000313" key="1">
    <source>
        <dbReference type="EMBL" id="QYW02050.1"/>
    </source>
</evidence>
<protein>
    <submittedName>
        <fullName evidence="1">Minor tail protein</fullName>
    </submittedName>
</protein>
<dbReference type="EMBL" id="MZ326859">
    <property type="protein sequence ID" value="QYW02050.1"/>
    <property type="molecule type" value="Genomic_DNA"/>
</dbReference>
<sequence>MATLPESAIMLIDNYDEKLQPSVLRTQMDRSYPVQRIINSRCIIEVKCTLYFKRDTDHEEFMSWYMSTIGRVGFFDFVHPGTKKLIQNARFKEGDIGSKTPTSSAWFSFMRTVTIEYLQGA</sequence>
<dbReference type="Proteomes" id="UP000827319">
    <property type="component" value="Segment"/>
</dbReference>
<accession>A0AAE8BHY3</accession>
<reference evidence="1" key="1">
    <citation type="submission" date="2021-06" db="EMBL/GenBank/DDBJ databases">
        <title>Complete genome sequence of Stenotrophomonas maltophilia phage Siara.</title>
        <authorList>
            <person name="Marmion J."/>
            <person name="Tate N."/>
            <person name="Clark J."/>
            <person name="Le T."/>
            <person name="Liu M."/>
            <person name="Burrowes B."/>
            <person name="Gill J."/>
        </authorList>
    </citation>
    <scope>NUCLEOTIDE SEQUENCE</scope>
</reference>
<name>A0AAE8BHY3_9CAUD</name>
<organism evidence="1 2">
    <name type="scientific">Stenotrophomonas phage Siara</name>
    <dbReference type="NCBI Taxonomy" id="2859658"/>
    <lineage>
        <taxon>Viruses</taxon>
        <taxon>Duplodnaviria</taxon>
        <taxon>Heunggongvirae</taxon>
        <taxon>Uroviricota</taxon>
        <taxon>Caudoviricetes</taxon>
        <taxon>Beaumontvirinae</taxon>
        <taxon>Siaravirus</taxon>
        <taxon>Siaravirus siara</taxon>
    </lineage>
</organism>